<dbReference type="SMART" id="SM00487">
    <property type="entry name" value="DEXDc"/>
    <property type="match status" value="1"/>
</dbReference>
<name>A0AA42PQ19_9ENTR</name>
<reference evidence="2" key="1">
    <citation type="submission" date="2022-09" db="EMBL/GenBank/DDBJ databases">
        <title>Intensive care unit water sources are persistently colonized with multi-drug resistant bacteria and are the site of extensive horizontal gene transfer of antibiotic resistance genes.</title>
        <authorList>
            <person name="Diorio-Toth L."/>
        </authorList>
    </citation>
    <scope>NUCLEOTIDE SEQUENCE</scope>
    <source>
        <strain evidence="2">GD03936</strain>
    </source>
</reference>
<dbReference type="RefSeq" id="WP_280028064.1">
    <property type="nucleotide sequence ID" value="NZ_JAOCAP010000002.1"/>
</dbReference>
<dbReference type="Pfam" id="PF00271">
    <property type="entry name" value="Helicase_C"/>
    <property type="match status" value="1"/>
</dbReference>
<dbReference type="Pfam" id="PF04851">
    <property type="entry name" value="ResIII"/>
    <property type="match status" value="1"/>
</dbReference>
<dbReference type="PANTHER" id="PTHR47396:SF1">
    <property type="entry name" value="ATP-DEPENDENT HELICASE IRC3-RELATED"/>
    <property type="match status" value="1"/>
</dbReference>
<keyword evidence="2" id="KW-0547">Nucleotide-binding</keyword>
<dbReference type="PROSITE" id="PS51192">
    <property type="entry name" value="HELICASE_ATP_BIND_1"/>
    <property type="match status" value="1"/>
</dbReference>
<dbReference type="InterPro" id="IPR027417">
    <property type="entry name" value="P-loop_NTPase"/>
</dbReference>
<dbReference type="InterPro" id="IPR050742">
    <property type="entry name" value="Helicase_Restrict-Modif_Enz"/>
</dbReference>
<organism evidence="2 3">
    <name type="scientific">Enterobacter bugandensis</name>
    <dbReference type="NCBI Taxonomy" id="881260"/>
    <lineage>
        <taxon>Bacteria</taxon>
        <taxon>Pseudomonadati</taxon>
        <taxon>Pseudomonadota</taxon>
        <taxon>Gammaproteobacteria</taxon>
        <taxon>Enterobacterales</taxon>
        <taxon>Enterobacteriaceae</taxon>
        <taxon>Enterobacter</taxon>
    </lineage>
</organism>
<comment type="caution">
    <text evidence="2">The sequence shown here is derived from an EMBL/GenBank/DDBJ whole genome shotgun (WGS) entry which is preliminary data.</text>
</comment>
<dbReference type="EMBL" id="JAOCAP010000002">
    <property type="protein sequence ID" value="MDH1318011.1"/>
    <property type="molecule type" value="Genomic_DNA"/>
</dbReference>
<protein>
    <submittedName>
        <fullName evidence="2">DEAD/DEAH box helicase</fullName>
    </submittedName>
</protein>
<keyword evidence="2" id="KW-0347">Helicase</keyword>
<dbReference type="InterPro" id="IPR014001">
    <property type="entry name" value="Helicase_ATP-bd"/>
</dbReference>
<dbReference type="PANTHER" id="PTHR47396">
    <property type="entry name" value="TYPE I RESTRICTION ENZYME ECOKI R PROTEIN"/>
    <property type="match status" value="1"/>
</dbReference>
<dbReference type="GO" id="GO:0004386">
    <property type="term" value="F:helicase activity"/>
    <property type="evidence" value="ECO:0007669"/>
    <property type="project" value="UniProtKB-KW"/>
</dbReference>
<dbReference type="Proteomes" id="UP001158416">
    <property type="component" value="Unassembled WGS sequence"/>
</dbReference>
<dbReference type="GO" id="GO:0003677">
    <property type="term" value="F:DNA binding"/>
    <property type="evidence" value="ECO:0007669"/>
    <property type="project" value="InterPro"/>
</dbReference>
<proteinExistence type="predicted"/>
<dbReference type="SMART" id="SM00490">
    <property type="entry name" value="HELICc"/>
    <property type="match status" value="1"/>
</dbReference>
<evidence type="ECO:0000313" key="3">
    <source>
        <dbReference type="Proteomes" id="UP001158416"/>
    </source>
</evidence>
<accession>A0AA42PQ19</accession>
<dbReference type="AlphaFoldDB" id="A0AA42PQ19"/>
<evidence type="ECO:0000259" key="1">
    <source>
        <dbReference type="PROSITE" id="PS51192"/>
    </source>
</evidence>
<dbReference type="SUPFAM" id="SSF52540">
    <property type="entry name" value="P-loop containing nucleoside triphosphate hydrolases"/>
    <property type="match status" value="1"/>
</dbReference>
<dbReference type="Gene3D" id="3.40.50.300">
    <property type="entry name" value="P-loop containing nucleotide triphosphate hydrolases"/>
    <property type="match status" value="2"/>
</dbReference>
<gene>
    <name evidence="2" type="ORF">N5C39_06465</name>
</gene>
<dbReference type="GO" id="GO:0005829">
    <property type="term" value="C:cytosol"/>
    <property type="evidence" value="ECO:0007669"/>
    <property type="project" value="TreeGrafter"/>
</dbReference>
<evidence type="ECO:0000313" key="2">
    <source>
        <dbReference type="EMBL" id="MDH1318011.1"/>
    </source>
</evidence>
<dbReference type="InterPro" id="IPR006935">
    <property type="entry name" value="Helicase/UvrB_N"/>
</dbReference>
<keyword evidence="2" id="KW-0067">ATP-binding</keyword>
<sequence length="510" mass="57458">MLNIQPREKQIVALNMLRSAWKKNNSFMLYAPVGFGKTAIAALITDGFVSRQMRVMFVAPYTVLLDQTATRFMEYGLPGEEISYVWRDHPSYNPNALIQIASADTLIRREFPDNIDLLIVDEAHLKRKKLLEVIDNLTRNTSTKVIGLSGTPFAKFLGNYYQRLIKPTTMKELIAIGALSKYEFYAPSHPDLSGVETSYVAGYGSDYKEGQLSKVMSEAKLVGDIVKNWLENGEDRPTICFCVDVAHANYVTMEFSRAGVAVEVMTASTPHDERQLTIRRFEQGITKIIINVGVLVAGFDSDVRCIIFARPTKSEMRWIQTLGRGLRAAPGKEYCLIFDHSGTVNKLGYPDDIEYDYLPSSSDGMEDAPQRVVKADEPEKLPKECSQCHYVKPAGIYICPKCGFKPLAGEDVDTDKSRGLTKVSKAEVKFTSEQKQSWWSQILFYQRTRATQGRPVSDGWCAHTYRQKFGVWPRGLHHTPKEITPEVSNYIRSKQIAFAKGKNKQGEQAA</sequence>
<feature type="domain" description="Helicase ATP-binding" evidence="1">
    <location>
        <begin position="18"/>
        <end position="170"/>
    </location>
</feature>
<dbReference type="GO" id="GO:0016787">
    <property type="term" value="F:hydrolase activity"/>
    <property type="evidence" value="ECO:0007669"/>
    <property type="project" value="InterPro"/>
</dbReference>
<dbReference type="InterPro" id="IPR001650">
    <property type="entry name" value="Helicase_C-like"/>
</dbReference>
<keyword evidence="2" id="KW-0378">Hydrolase</keyword>
<dbReference type="GO" id="GO:0005524">
    <property type="term" value="F:ATP binding"/>
    <property type="evidence" value="ECO:0007669"/>
    <property type="project" value="InterPro"/>
</dbReference>